<feature type="transmembrane region" description="Helical" evidence="3">
    <location>
        <begin position="222"/>
        <end position="243"/>
    </location>
</feature>
<dbReference type="Gene3D" id="1.20.120.1760">
    <property type="match status" value="1"/>
</dbReference>
<accession>A0A0B9AER3</accession>
<feature type="transmembrane region" description="Helical" evidence="3">
    <location>
        <begin position="310"/>
        <end position="331"/>
    </location>
</feature>
<keyword evidence="1 2" id="KW-0808">Transferase</keyword>
<dbReference type="PATRIC" id="fig|48936.3.peg.1643"/>
<keyword evidence="3" id="KW-1133">Transmembrane helix</keyword>
<sequence length="365" mass="39029">MNTPFSVAIPASPYLRRRIGGISGVARAVILADLTGASAIVILADSPVADDWQRSFTMRARPLPQITYAAPSAPLPSGTALLPADAQPTKAALEALREDPALVLVRGDPRLIRAESDHATVLALLRATLKPTEGPVGRWINRPISFRMSALAMKFGLGPDPITWFTLALAMVMAVILGQGGVEWLALGGFLFQAVSVTDCVDGDIARVSWAMSRRGALLDTACDMVANLGFVIGLMTGVIRTYGLDYGWIALACVVLLVCGIVAMSILVRIGPKRGSFDVLRAALERRLEGRPILQSVTLTLERLFKRDVYVLVACVFCLLGLAWVLPGMLLGGLCIWLGAVAWCAPLIAADSEGLLLPPHMRQL</sequence>
<keyword evidence="5" id="KW-1185">Reference proteome</keyword>
<organism evidence="4 5">
    <name type="scientific">Novosphingobium subterraneum</name>
    <dbReference type="NCBI Taxonomy" id="48936"/>
    <lineage>
        <taxon>Bacteria</taxon>
        <taxon>Pseudomonadati</taxon>
        <taxon>Pseudomonadota</taxon>
        <taxon>Alphaproteobacteria</taxon>
        <taxon>Sphingomonadales</taxon>
        <taxon>Sphingomonadaceae</taxon>
        <taxon>Novosphingobium</taxon>
    </lineage>
</organism>
<evidence type="ECO:0000256" key="3">
    <source>
        <dbReference type="SAM" id="Phobius"/>
    </source>
</evidence>
<evidence type="ECO:0000313" key="5">
    <source>
        <dbReference type="Proteomes" id="UP000031338"/>
    </source>
</evidence>
<proteinExistence type="inferred from homology"/>
<dbReference type="GO" id="GO:0008654">
    <property type="term" value="P:phospholipid biosynthetic process"/>
    <property type="evidence" value="ECO:0007669"/>
    <property type="project" value="InterPro"/>
</dbReference>
<protein>
    <submittedName>
        <fullName evidence="4">CDP-alcohol phosphatidyltransferase</fullName>
    </submittedName>
</protein>
<feature type="transmembrane region" description="Helical" evidence="3">
    <location>
        <begin position="162"/>
        <end position="178"/>
    </location>
</feature>
<feature type="transmembrane region" description="Helical" evidence="3">
    <location>
        <begin position="249"/>
        <end position="269"/>
    </location>
</feature>
<reference evidence="4 5" key="1">
    <citation type="submission" date="2014-10" db="EMBL/GenBank/DDBJ databases">
        <title>Draft genome sequence of Novosphingobium subterraneum DSM 12447.</title>
        <authorList>
            <person name="Gan H.M."/>
            <person name="Gan H.Y."/>
            <person name="Savka M.A."/>
        </authorList>
    </citation>
    <scope>NUCLEOTIDE SEQUENCE [LARGE SCALE GENOMIC DNA]</scope>
    <source>
        <strain evidence="4 5">DSM 12447</strain>
    </source>
</reference>
<dbReference type="InterPro" id="IPR000462">
    <property type="entry name" value="CDP-OH_P_trans"/>
</dbReference>
<dbReference type="Proteomes" id="UP000031338">
    <property type="component" value="Unassembled WGS sequence"/>
</dbReference>
<evidence type="ECO:0000256" key="1">
    <source>
        <dbReference type="ARBA" id="ARBA00022679"/>
    </source>
</evidence>
<evidence type="ECO:0000256" key="2">
    <source>
        <dbReference type="RuleBase" id="RU003750"/>
    </source>
</evidence>
<dbReference type="EMBL" id="JRVC01000006">
    <property type="protein sequence ID" value="KHS47842.1"/>
    <property type="molecule type" value="Genomic_DNA"/>
</dbReference>
<feature type="transmembrane region" description="Helical" evidence="3">
    <location>
        <begin position="337"/>
        <end position="358"/>
    </location>
</feature>
<dbReference type="GO" id="GO:0016020">
    <property type="term" value="C:membrane"/>
    <property type="evidence" value="ECO:0007669"/>
    <property type="project" value="InterPro"/>
</dbReference>
<dbReference type="PROSITE" id="PS00379">
    <property type="entry name" value="CDP_ALCOHOL_P_TRANSF"/>
    <property type="match status" value="1"/>
</dbReference>
<keyword evidence="3" id="KW-0812">Transmembrane</keyword>
<gene>
    <name evidence="4" type="ORF">NJ75_01639</name>
</gene>
<dbReference type="AlphaFoldDB" id="A0A0B9AER3"/>
<keyword evidence="3" id="KW-0472">Membrane</keyword>
<evidence type="ECO:0000313" key="4">
    <source>
        <dbReference type="EMBL" id="KHS47842.1"/>
    </source>
</evidence>
<dbReference type="GO" id="GO:0016780">
    <property type="term" value="F:phosphotransferase activity, for other substituted phosphate groups"/>
    <property type="evidence" value="ECO:0007669"/>
    <property type="project" value="InterPro"/>
</dbReference>
<name>A0A0B9AER3_9SPHN</name>
<comment type="caution">
    <text evidence="4">The sequence shown here is derived from an EMBL/GenBank/DDBJ whole genome shotgun (WGS) entry which is preliminary data.</text>
</comment>
<dbReference type="Pfam" id="PF01066">
    <property type="entry name" value="CDP-OH_P_transf"/>
    <property type="match status" value="1"/>
</dbReference>
<dbReference type="STRING" id="48936.NJ75_01639"/>
<dbReference type="InterPro" id="IPR048254">
    <property type="entry name" value="CDP_ALCOHOL_P_TRANSF_CS"/>
</dbReference>
<comment type="similarity">
    <text evidence="2">Belongs to the CDP-alcohol phosphatidyltransferase class-I family.</text>
</comment>
<dbReference type="InterPro" id="IPR043130">
    <property type="entry name" value="CDP-OH_PTrfase_TM_dom"/>
</dbReference>